<dbReference type="AlphaFoldDB" id="A0A0N1H3D4"/>
<comment type="similarity">
    <text evidence="1">Belongs to the zinc-containing alcohol dehydrogenase family.</text>
</comment>
<dbReference type="OrthoDB" id="9992527at2759"/>
<comment type="caution">
    <text evidence="4">The sequence shown here is derived from an EMBL/GenBank/DDBJ whole genome shotgun (WGS) entry which is preliminary data.</text>
</comment>
<dbReference type="SUPFAM" id="SSF50129">
    <property type="entry name" value="GroES-like"/>
    <property type="match status" value="1"/>
</dbReference>
<dbReference type="Pfam" id="PF00107">
    <property type="entry name" value="ADH_zinc_N"/>
    <property type="match status" value="1"/>
</dbReference>
<dbReference type="Gene3D" id="3.40.50.720">
    <property type="entry name" value="NAD(P)-binding Rossmann-like Domain"/>
    <property type="match status" value="1"/>
</dbReference>
<feature type="domain" description="Enoyl reductase (ER)" evidence="3">
    <location>
        <begin position="13"/>
        <end position="317"/>
    </location>
</feature>
<dbReference type="EMBL" id="LFJN01000041">
    <property type="protein sequence ID" value="KPI35334.1"/>
    <property type="molecule type" value="Genomic_DNA"/>
</dbReference>
<dbReference type="Pfam" id="PF08240">
    <property type="entry name" value="ADH_N"/>
    <property type="match status" value="1"/>
</dbReference>
<dbReference type="InterPro" id="IPR013149">
    <property type="entry name" value="ADH-like_C"/>
</dbReference>
<evidence type="ECO:0000259" key="3">
    <source>
        <dbReference type="SMART" id="SM00829"/>
    </source>
</evidence>
<dbReference type="SUPFAM" id="SSF51735">
    <property type="entry name" value="NAD(P)-binding Rossmann-fold domains"/>
    <property type="match status" value="1"/>
</dbReference>
<evidence type="ECO:0000313" key="4">
    <source>
        <dbReference type="EMBL" id="KPI35334.1"/>
    </source>
</evidence>
<organism evidence="4 5">
    <name type="scientific">Cyphellophora attinorum</name>
    <dbReference type="NCBI Taxonomy" id="1664694"/>
    <lineage>
        <taxon>Eukaryota</taxon>
        <taxon>Fungi</taxon>
        <taxon>Dikarya</taxon>
        <taxon>Ascomycota</taxon>
        <taxon>Pezizomycotina</taxon>
        <taxon>Eurotiomycetes</taxon>
        <taxon>Chaetothyriomycetidae</taxon>
        <taxon>Chaetothyriales</taxon>
        <taxon>Cyphellophoraceae</taxon>
        <taxon>Cyphellophora</taxon>
    </lineage>
</organism>
<accession>A0A0N1H3D4</accession>
<dbReference type="GeneID" id="28742408"/>
<keyword evidence="2" id="KW-0560">Oxidoreductase</keyword>
<sequence length="343" mass="36870">MAPKTQKALEVHALKQPLVLVNDRTVLEPGSGQVRIQVTVAGINPHDNKSRDIGLFIGDKLPAVLTNDVVGRVEKLGPDVSKFNVGDRVVSQADWTEGSPSNGLQEYAVLEAQFVSKIPDKISDDGAATLPTNALPALVAFYGPKGFQLPAPWTNPDLKNESIFIIGGGSNCGRFAVQLAALGGLGTIVVLGGDETELKSYGATEVLDRTGSPEEVAARIYKVFPNGVKYVFDAINPPATQYVGINALTESGGKYARLLPLGPPSPEHIKRTDYELVNVFGSSHAVPDVSREFWARLPEYLESGKTRPTEYTTIEGLDVDAVNKVLDDYRAGNKVTKTHVHIS</sequence>
<dbReference type="SMART" id="SM00829">
    <property type="entry name" value="PKS_ER"/>
    <property type="match status" value="1"/>
</dbReference>
<reference evidence="4 5" key="1">
    <citation type="submission" date="2015-06" db="EMBL/GenBank/DDBJ databases">
        <title>Draft genome of the ant-associated black yeast Phialophora attae CBS 131958.</title>
        <authorList>
            <person name="Moreno L.F."/>
            <person name="Stielow B.J."/>
            <person name="de Hoog S."/>
            <person name="Vicente V.A."/>
            <person name="Weiss V.A."/>
            <person name="de Vries M."/>
            <person name="Cruz L.M."/>
            <person name="Souza E.M."/>
        </authorList>
    </citation>
    <scope>NUCLEOTIDE SEQUENCE [LARGE SCALE GENOMIC DNA]</scope>
    <source>
        <strain evidence="4 5">CBS 131958</strain>
    </source>
</reference>
<dbReference type="Proteomes" id="UP000038010">
    <property type="component" value="Unassembled WGS sequence"/>
</dbReference>
<dbReference type="PANTHER" id="PTHR45348">
    <property type="entry name" value="HYPOTHETICAL OXIDOREDUCTASE (EUROFUNG)"/>
    <property type="match status" value="1"/>
</dbReference>
<dbReference type="CDD" id="cd08249">
    <property type="entry name" value="enoyl_reductase_like"/>
    <property type="match status" value="1"/>
</dbReference>
<name>A0A0N1H3D4_9EURO</name>
<dbReference type="GO" id="GO:0016651">
    <property type="term" value="F:oxidoreductase activity, acting on NAD(P)H"/>
    <property type="evidence" value="ECO:0007669"/>
    <property type="project" value="InterPro"/>
</dbReference>
<dbReference type="Gene3D" id="3.90.180.10">
    <property type="entry name" value="Medium-chain alcohol dehydrogenases, catalytic domain"/>
    <property type="match status" value="1"/>
</dbReference>
<evidence type="ECO:0000256" key="2">
    <source>
        <dbReference type="ARBA" id="ARBA00023002"/>
    </source>
</evidence>
<keyword evidence="5" id="KW-1185">Reference proteome</keyword>
<protein>
    <submittedName>
        <fullName evidence="4">Zinc-type alcohol dehydrogenase-like protein</fullName>
    </submittedName>
</protein>
<dbReference type="InterPro" id="IPR011032">
    <property type="entry name" value="GroES-like_sf"/>
</dbReference>
<evidence type="ECO:0000256" key="1">
    <source>
        <dbReference type="ARBA" id="ARBA00008072"/>
    </source>
</evidence>
<dbReference type="STRING" id="1664694.A0A0N1H3D4"/>
<evidence type="ECO:0000313" key="5">
    <source>
        <dbReference type="Proteomes" id="UP000038010"/>
    </source>
</evidence>
<dbReference type="InterPro" id="IPR036291">
    <property type="entry name" value="NAD(P)-bd_dom_sf"/>
</dbReference>
<dbReference type="RefSeq" id="XP_017995297.1">
    <property type="nucleotide sequence ID" value="XM_018150528.1"/>
</dbReference>
<proteinExistence type="inferred from homology"/>
<dbReference type="VEuPathDB" id="FungiDB:AB675_9950"/>
<dbReference type="InterPro" id="IPR047122">
    <property type="entry name" value="Trans-enoyl_RdTase-like"/>
</dbReference>
<gene>
    <name evidence="4" type="ORF">AB675_9950</name>
</gene>
<dbReference type="PANTHER" id="PTHR45348:SF2">
    <property type="entry name" value="ZINC-TYPE ALCOHOL DEHYDROGENASE-LIKE PROTEIN C2E1P3.01"/>
    <property type="match status" value="1"/>
</dbReference>
<dbReference type="InterPro" id="IPR020843">
    <property type="entry name" value="ER"/>
</dbReference>
<dbReference type="InterPro" id="IPR013154">
    <property type="entry name" value="ADH-like_N"/>
</dbReference>